<protein>
    <submittedName>
        <fullName evidence="1">Genomic scaffold, ProqFM164S02</fullName>
    </submittedName>
</protein>
<proteinExistence type="predicted"/>
<keyword evidence="2" id="KW-1185">Reference proteome</keyword>
<dbReference type="Proteomes" id="UP000030686">
    <property type="component" value="Unassembled WGS sequence"/>
</dbReference>
<dbReference type="STRING" id="1365484.W6QUC1"/>
<sequence>MEVVQDFEESDRKDTGKVQVKITSTFEPGGHFLLSSDLRYSTSAAKFPREKISHFGTKARTNNDLAIVAILLDPKWPTVIIESGWSEALNRSKEDVLSWLGESGQQVNVALTIRVTPGETVTIERRALNKTFVKPIQMMQITRAKSVARDANSRAKEPAVELRDINQRVSEAEAEFPRRNSETDCIYHIPSLELLV</sequence>
<evidence type="ECO:0000313" key="1">
    <source>
        <dbReference type="EMBL" id="CDM33127.1"/>
    </source>
</evidence>
<dbReference type="OrthoDB" id="76567at2759"/>
<name>W6QUC1_PENRF</name>
<gene>
    <name evidence="1" type="ORF">PROQFM164_S02g003279</name>
</gene>
<dbReference type="EMBL" id="HG792016">
    <property type="protein sequence ID" value="CDM33127.1"/>
    <property type="molecule type" value="Genomic_DNA"/>
</dbReference>
<organism evidence="1 2">
    <name type="scientific">Penicillium roqueforti (strain FM164)</name>
    <dbReference type="NCBI Taxonomy" id="1365484"/>
    <lineage>
        <taxon>Eukaryota</taxon>
        <taxon>Fungi</taxon>
        <taxon>Dikarya</taxon>
        <taxon>Ascomycota</taxon>
        <taxon>Pezizomycotina</taxon>
        <taxon>Eurotiomycetes</taxon>
        <taxon>Eurotiomycetidae</taxon>
        <taxon>Eurotiales</taxon>
        <taxon>Aspergillaceae</taxon>
        <taxon>Penicillium</taxon>
    </lineage>
</organism>
<evidence type="ECO:0000313" key="2">
    <source>
        <dbReference type="Proteomes" id="UP000030686"/>
    </source>
</evidence>
<dbReference type="AlphaFoldDB" id="W6QUC1"/>
<reference evidence="1" key="1">
    <citation type="journal article" date="2014" name="Nat. Commun.">
        <title>Multiple recent horizontal transfers of a large genomic region in cheese making fungi.</title>
        <authorList>
            <person name="Cheeseman K."/>
            <person name="Ropars J."/>
            <person name="Renault P."/>
            <person name="Dupont J."/>
            <person name="Gouzy J."/>
            <person name="Branca A."/>
            <person name="Abraham A.L."/>
            <person name="Ceppi M."/>
            <person name="Conseiller E."/>
            <person name="Debuchy R."/>
            <person name="Malagnac F."/>
            <person name="Goarin A."/>
            <person name="Silar P."/>
            <person name="Lacoste S."/>
            <person name="Sallet E."/>
            <person name="Bensimon A."/>
            <person name="Giraud T."/>
            <person name="Brygoo Y."/>
        </authorList>
    </citation>
    <scope>NUCLEOTIDE SEQUENCE [LARGE SCALE GENOMIC DNA]</scope>
    <source>
        <strain evidence="1">FM164</strain>
    </source>
</reference>
<accession>W6QUC1</accession>